<dbReference type="Proteomes" id="UP001497623">
    <property type="component" value="Unassembled WGS sequence"/>
</dbReference>
<evidence type="ECO:0000313" key="2">
    <source>
        <dbReference type="EMBL" id="CAL4170174.1"/>
    </source>
</evidence>
<organism evidence="2 3">
    <name type="scientific">Meganyctiphanes norvegica</name>
    <name type="common">Northern krill</name>
    <name type="synonym">Thysanopoda norvegica</name>
    <dbReference type="NCBI Taxonomy" id="48144"/>
    <lineage>
        <taxon>Eukaryota</taxon>
        <taxon>Metazoa</taxon>
        <taxon>Ecdysozoa</taxon>
        <taxon>Arthropoda</taxon>
        <taxon>Crustacea</taxon>
        <taxon>Multicrustacea</taxon>
        <taxon>Malacostraca</taxon>
        <taxon>Eumalacostraca</taxon>
        <taxon>Eucarida</taxon>
        <taxon>Euphausiacea</taxon>
        <taxon>Euphausiidae</taxon>
        <taxon>Meganyctiphanes</taxon>
    </lineage>
</organism>
<reference evidence="2 3" key="1">
    <citation type="submission" date="2024-05" db="EMBL/GenBank/DDBJ databases">
        <authorList>
            <person name="Wallberg A."/>
        </authorList>
    </citation>
    <scope>NUCLEOTIDE SEQUENCE [LARGE SCALE GENOMIC DNA]</scope>
</reference>
<dbReference type="AlphaFoldDB" id="A0AAV2SBW8"/>
<sequence length="111" mass="13177">DKEQQRWAVVARRWDNRSRRPRGRRRLVSSVYVVEQCWKECVARNHRTPRPPARLCHDSPQRTVVYGPAPPLLAEETTKVPPPQSPLRRRQYLRRETSVDNSPVRNSDNWI</sequence>
<dbReference type="EMBL" id="CAXKWB010050666">
    <property type="protein sequence ID" value="CAL4170174.1"/>
    <property type="molecule type" value="Genomic_DNA"/>
</dbReference>
<accession>A0AAV2SBW8</accession>
<feature type="compositionally biased region" description="Polar residues" evidence="1">
    <location>
        <begin position="99"/>
        <end position="111"/>
    </location>
</feature>
<feature type="non-terminal residue" evidence="2">
    <location>
        <position position="1"/>
    </location>
</feature>
<name>A0AAV2SBW8_MEGNR</name>
<protein>
    <submittedName>
        <fullName evidence="2">Uncharacterized protein</fullName>
    </submittedName>
</protein>
<gene>
    <name evidence="2" type="ORF">MNOR_LOCUS33964</name>
</gene>
<evidence type="ECO:0000256" key="1">
    <source>
        <dbReference type="SAM" id="MobiDB-lite"/>
    </source>
</evidence>
<comment type="caution">
    <text evidence="2">The sequence shown here is derived from an EMBL/GenBank/DDBJ whole genome shotgun (WGS) entry which is preliminary data.</text>
</comment>
<proteinExistence type="predicted"/>
<feature type="region of interest" description="Disordered" evidence="1">
    <location>
        <begin position="71"/>
        <end position="111"/>
    </location>
</feature>
<keyword evidence="3" id="KW-1185">Reference proteome</keyword>
<evidence type="ECO:0000313" key="3">
    <source>
        <dbReference type="Proteomes" id="UP001497623"/>
    </source>
</evidence>